<dbReference type="PANTHER" id="PTHR23272">
    <property type="entry name" value="BED FINGER-RELATED"/>
    <property type="match status" value="1"/>
</dbReference>
<dbReference type="GO" id="GO:0003677">
    <property type="term" value="F:DNA binding"/>
    <property type="evidence" value="ECO:0007669"/>
    <property type="project" value="InterPro"/>
</dbReference>
<reference evidence="3" key="1">
    <citation type="journal article" date="2012" name="Nature">
        <title>The tomato genome sequence provides insights into fleshy fruit evolution.</title>
        <authorList>
            <consortium name="Tomato Genome Consortium"/>
        </authorList>
    </citation>
    <scope>NUCLEOTIDE SEQUENCE [LARGE SCALE GENOMIC DNA]</scope>
    <source>
        <strain evidence="3">cv. Heinz 1706</strain>
    </source>
</reference>
<dbReference type="InterPro" id="IPR012337">
    <property type="entry name" value="RNaseH-like_sf"/>
</dbReference>
<organism evidence="3">
    <name type="scientific">Solanum lycopersicum</name>
    <name type="common">Tomato</name>
    <name type="synonym">Lycopersicon esculentum</name>
    <dbReference type="NCBI Taxonomy" id="4081"/>
    <lineage>
        <taxon>Eukaryota</taxon>
        <taxon>Viridiplantae</taxon>
        <taxon>Streptophyta</taxon>
        <taxon>Embryophyta</taxon>
        <taxon>Tracheophyta</taxon>
        <taxon>Spermatophyta</taxon>
        <taxon>Magnoliopsida</taxon>
        <taxon>eudicotyledons</taxon>
        <taxon>Gunneridae</taxon>
        <taxon>Pentapetalae</taxon>
        <taxon>asterids</taxon>
        <taxon>lamiids</taxon>
        <taxon>Solanales</taxon>
        <taxon>Solanaceae</taxon>
        <taxon>Solanoideae</taxon>
        <taxon>Solaneae</taxon>
        <taxon>Solanum</taxon>
        <taxon>Solanum subgen. Lycopersicon</taxon>
    </lineage>
</organism>
<feature type="compositionally biased region" description="Basic and acidic residues" evidence="1">
    <location>
        <begin position="1"/>
        <end position="10"/>
    </location>
</feature>
<reference evidence="3" key="2">
    <citation type="submission" date="2019-01" db="UniProtKB">
        <authorList>
            <consortium name="EnsemblPlants"/>
        </authorList>
    </citation>
    <scope>IDENTIFICATION</scope>
    <source>
        <strain evidence="3">cv. Heinz 1706</strain>
    </source>
</reference>
<accession>A0A3Q7GSP9</accession>
<feature type="region of interest" description="Disordered" evidence="1">
    <location>
        <begin position="1"/>
        <end position="32"/>
    </location>
</feature>
<sequence>MGLDKNKSEETEGNFSEAIDVEGEKRGENEGGLLSDPLNVWLPFLGSSSSPLADLPLPLAALPLPFRQQQPPPTAVRWNFTYLMLDTVEKFEKAFERFDLYDSNFNSFLATDVCEDESIAGSIQYEDWANVSNVIKFFEKFYELTLKVSSSRYVTCNIHFEDICELDAYLKLCMDSDDLDLSKMASELIEEFKNYCGTPEKMNKIIFIVFVLDPRNKFVYVNFSLEELLGEEMGNVVNTKVKAYLRDLFAIYLARDVLAIPMSRVASGCAFSTVIVFKIPLEVH</sequence>
<evidence type="ECO:0000259" key="2">
    <source>
        <dbReference type="Pfam" id="PF14372"/>
    </source>
</evidence>
<proteinExistence type="predicted"/>
<dbReference type="OMA" id="CKFESAF"/>
<dbReference type="SUPFAM" id="SSF53098">
    <property type="entry name" value="Ribonuclease H-like"/>
    <property type="match status" value="1"/>
</dbReference>
<feature type="domain" description="hAT-like transposase RNase-H fold" evidence="2">
    <location>
        <begin position="149"/>
        <end position="252"/>
    </location>
</feature>
<dbReference type="EnsemblPlants" id="Solyc06g053635.1.1">
    <property type="protein sequence ID" value="Solyc06g053635.1.1"/>
    <property type="gene ID" value="Solyc06g053635.1"/>
</dbReference>
<evidence type="ECO:0000313" key="3">
    <source>
        <dbReference type="EnsemblPlants" id="Solyc06g053635.1.1"/>
    </source>
</evidence>
<dbReference type="InParanoid" id="A0A3Q7GSP9"/>
<dbReference type="PANTHER" id="PTHR23272:SF168">
    <property type="entry name" value="HAT-LIKE TRANSPOSASE RNASE-H FOLD DOMAIN-CONTAINING PROTEIN"/>
    <property type="match status" value="1"/>
</dbReference>
<keyword evidence="4" id="KW-1185">Reference proteome</keyword>
<evidence type="ECO:0000256" key="1">
    <source>
        <dbReference type="SAM" id="MobiDB-lite"/>
    </source>
</evidence>
<dbReference type="AlphaFoldDB" id="A0A3Q7GSP9"/>
<dbReference type="Gramene" id="Solyc06g053635.1.1">
    <property type="protein sequence ID" value="Solyc06g053635.1.1"/>
    <property type="gene ID" value="Solyc06g053635.1"/>
</dbReference>
<dbReference type="InterPro" id="IPR025525">
    <property type="entry name" value="hAT-like_transposase_RNase-H"/>
</dbReference>
<protein>
    <recommendedName>
        <fullName evidence="2">hAT-like transposase RNase-H fold domain-containing protein</fullName>
    </recommendedName>
</protein>
<dbReference type="Proteomes" id="UP000004994">
    <property type="component" value="Chromosome 6"/>
</dbReference>
<dbReference type="Pfam" id="PF14372">
    <property type="entry name" value="hAT-like_RNase-H"/>
    <property type="match status" value="1"/>
</dbReference>
<evidence type="ECO:0000313" key="4">
    <source>
        <dbReference type="Proteomes" id="UP000004994"/>
    </source>
</evidence>
<name>A0A3Q7GSP9_SOLLC</name>